<dbReference type="PANTHER" id="PTHR33798:SF5">
    <property type="entry name" value="FLAVIN REDUCTASE LIKE DOMAIN-CONTAINING PROTEIN"/>
    <property type="match status" value="1"/>
</dbReference>
<dbReference type="AlphaFoldDB" id="A0AB33Z223"/>
<evidence type="ECO:0000256" key="1">
    <source>
        <dbReference type="ARBA" id="ARBA00001917"/>
    </source>
</evidence>
<evidence type="ECO:0000256" key="3">
    <source>
        <dbReference type="ARBA" id="ARBA00022643"/>
    </source>
</evidence>
<dbReference type="EMBL" id="ASHL01000003">
    <property type="protein sequence ID" value="EPD13385.1"/>
    <property type="molecule type" value="Genomic_DNA"/>
</dbReference>
<proteinExistence type="inferred from homology"/>
<dbReference type="Pfam" id="PF01613">
    <property type="entry name" value="Flavin_Reduct"/>
    <property type="match status" value="1"/>
</dbReference>
<evidence type="ECO:0000313" key="7">
    <source>
        <dbReference type="Proteomes" id="UP000015462"/>
    </source>
</evidence>
<sequence length="205" mass="22673">MKIDPKTHDKFFNILKAVVAPRPIAFISSQSKEGILNLAPFSFFNGVCYVPPTISVSIARFAGEKPKDSLVNIEETGEFVVNLVNSDIAEAMNKTAAEYPTEVNEFELAGLTTMPSELITPPCVAESPVSLECRLKQVVPINEGTRRECGLVIAEVVYCHINDELYDGRYVDMKGLDVVGRLGGHSYCHVDNLFEMKQPVYKADK</sequence>
<dbReference type="InterPro" id="IPR012349">
    <property type="entry name" value="Split_barrel_FMN-bd"/>
</dbReference>
<comment type="cofactor">
    <cofactor evidence="1">
        <name>FMN</name>
        <dbReference type="ChEBI" id="CHEBI:58210"/>
    </cofactor>
</comment>
<keyword evidence="3" id="KW-0288">FMN</keyword>
<accession>A0AB33Z223</accession>
<dbReference type="GO" id="GO:0016646">
    <property type="term" value="F:oxidoreductase activity, acting on the CH-NH group of donors, NAD or NADP as acceptor"/>
    <property type="evidence" value="ECO:0007669"/>
    <property type="project" value="UniProtKB-ARBA"/>
</dbReference>
<comment type="similarity">
    <text evidence="4">Belongs to the flavoredoxin family.</text>
</comment>
<feature type="domain" description="Flavin reductase like" evidence="5">
    <location>
        <begin position="17"/>
        <end position="172"/>
    </location>
</feature>
<gene>
    <name evidence="6" type="ORF">L196_05016</name>
</gene>
<comment type="caution">
    <text evidence="6">The sequence shown here is derived from an EMBL/GenBank/DDBJ whole genome shotgun (WGS) entry which is preliminary data.</text>
</comment>
<keyword evidence="2" id="KW-0285">Flavoprotein</keyword>
<evidence type="ECO:0000256" key="2">
    <source>
        <dbReference type="ARBA" id="ARBA00022630"/>
    </source>
</evidence>
<dbReference type="RefSeq" id="WP_016390173.1">
    <property type="nucleotide sequence ID" value="NZ_KE646806.1"/>
</dbReference>
<dbReference type="SUPFAM" id="SSF50475">
    <property type="entry name" value="FMN-binding split barrel"/>
    <property type="match status" value="1"/>
</dbReference>
<keyword evidence="7" id="KW-1185">Reference proteome</keyword>
<evidence type="ECO:0000313" key="6">
    <source>
        <dbReference type="EMBL" id="EPD13385.1"/>
    </source>
</evidence>
<reference evidence="6 7" key="1">
    <citation type="journal article" date="2013" name="Genome Announc.">
        <title>Genome Sequence of the Pyrene- and Fluoranthene-Degrading Bacterium Cycloclasticus sp. Strain PY97M.</title>
        <authorList>
            <person name="Cui Z."/>
            <person name="Xu G."/>
            <person name="Li Q."/>
            <person name="Gao W."/>
            <person name="Zheng L."/>
        </authorList>
    </citation>
    <scope>NUCLEOTIDE SEQUENCE [LARGE SCALE GENOMIC DNA]</scope>
    <source>
        <strain evidence="6 7">PY97M</strain>
    </source>
</reference>
<name>A0AB33Z223_9GAMM</name>
<dbReference type="SMART" id="SM00903">
    <property type="entry name" value="Flavin_Reduct"/>
    <property type="match status" value="1"/>
</dbReference>
<evidence type="ECO:0000256" key="4">
    <source>
        <dbReference type="ARBA" id="ARBA00038054"/>
    </source>
</evidence>
<evidence type="ECO:0000259" key="5">
    <source>
        <dbReference type="SMART" id="SM00903"/>
    </source>
</evidence>
<dbReference type="PANTHER" id="PTHR33798">
    <property type="entry name" value="FLAVOPROTEIN OXYGENASE"/>
    <property type="match status" value="1"/>
</dbReference>
<dbReference type="GO" id="GO:0010181">
    <property type="term" value="F:FMN binding"/>
    <property type="evidence" value="ECO:0007669"/>
    <property type="project" value="InterPro"/>
</dbReference>
<dbReference type="Gene3D" id="2.30.110.10">
    <property type="entry name" value="Electron Transport, Fmn-binding Protein, Chain A"/>
    <property type="match status" value="1"/>
</dbReference>
<dbReference type="InterPro" id="IPR002563">
    <property type="entry name" value="Flavin_Rdtase-like_dom"/>
</dbReference>
<dbReference type="Proteomes" id="UP000015462">
    <property type="component" value="Unassembled WGS sequence"/>
</dbReference>
<organism evidence="6 7">
    <name type="scientific">Cycloclasticus pugetii</name>
    <dbReference type="NCBI Taxonomy" id="34068"/>
    <lineage>
        <taxon>Bacteria</taxon>
        <taxon>Pseudomonadati</taxon>
        <taxon>Pseudomonadota</taxon>
        <taxon>Gammaproteobacteria</taxon>
        <taxon>Thiotrichales</taxon>
        <taxon>Piscirickettsiaceae</taxon>
        <taxon>Cycloclasticus</taxon>
    </lineage>
</organism>
<protein>
    <recommendedName>
        <fullName evidence="5">Flavin reductase like domain-containing protein</fullName>
    </recommendedName>
</protein>